<organism evidence="3 4">
    <name type="scientific">Riccia fluitans</name>
    <dbReference type="NCBI Taxonomy" id="41844"/>
    <lineage>
        <taxon>Eukaryota</taxon>
        <taxon>Viridiplantae</taxon>
        <taxon>Streptophyta</taxon>
        <taxon>Embryophyta</taxon>
        <taxon>Marchantiophyta</taxon>
        <taxon>Marchantiopsida</taxon>
        <taxon>Marchantiidae</taxon>
        <taxon>Marchantiales</taxon>
        <taxon>Ricciaceae</taxon>
        <taxon>Riccia</taxon>
    </lineage>
</organism>
<dbReference type="Proteomes" id="UP001605036">
    <property type="component" value="Unassembled WGS sequence"/>
</dbReference>
<feature type="coiled-coil region" evidence="1">
    <location>
        <begin position="210"/>
        <end position="244"/>
    </location>
</feature>
<dbReference type="Gene3D" id="3.30.40.10">
    <property type="entry name" value="Zinc/RING finger domain, C3HC4 (zinc finger)"/>
    <property type="match status" value="1"/>
</dbReference>
<dbReference type="SUPFAM" id="SSF57850">
    <property type="entry name" value="RING/U-box"/>
    <property type="match status" value="1"/>
</dbReference>
<sequence>MRKDDSLNLNASMGGKGEDYPPYVDKIYFQKSLVACYNQAIPPITEQDLASHITCWAPEATIRKGRARTMRIPNGGGSSRRHREYMYPVRDEARLINSQGPLTAISDQAAGPSTQDGRGKSQRRRVIAEAELEGPSLSQRVHDLDESTPIQRSVSVPPVLGGVDPAVLSRQLSELLEKVSAPSVPLQVLESQQKTCEDLTDRLVEVGATVVGLEAELKQKDFKIAALKERLQASKQKLQREEARNAWLNEVTGTLTSELQTLRSEGTKAKLTGKVPDQDWLHEAKQRWRANPSPENLFRLTEALEEHEDQIVVREKMFLKHTRYLTVKVGDEEVPPDISRAVMVLCRRNDVLYTSAERQGQLDRPFTSFPGPSGAYLIATCPHIFHLECLVRTMRKGGVKCPNCCIPFHRDMMQKFYMERIAPPEHVATYFGDSVQLRRSSLILPFLFECLDRYLTMFECGLPLEDRKEMLSVFVKEVDTKFTDSVLDEEDRYLGPYDLRAELKYLLSFYLCREIADREEFADYMQPEHAATYFGDSVQLRRSSLILPFLFECLDRYLTMFECGLPLEDRKEMLSVFVKEVDTKFPDSMLDEEDRYLGPYDLRAELKYLLSFYLCREIADREEFADYMQQVGSRFMRRTWSPECWNSRVIERNLAIVHGIPFHDLG</sequence>
<dbReference type="AlphaFoldDB" id="A0ABD1YTU1"/>
<evidence type="ECO:0008006" key="5">
    <source>
        <dbReference type="Google" id="ProtNLM"/>
    </source>
</evidence>
<protein>
    <recommendedName>
        <fullName evidence="5">RING-type domain-containing protein</fullName>
    </recommendedName>
</protein>
<dbReference type="InterPro" id="IPR013083">
    <property type="entry name" value="Znf_RING/FYVE/PHD"/>
</dbReference>
<evidence type="ECO:0000313" key="4">
    <source>
        <dbReference type="Proteomes" id="UP001605036"/>
    </source>
</evidence>
<proteinExistence type="predicted"/>
<keyword evidence="4" id="KW-1185">Reference proteome</keyword>
<keyword evidence="1" id="KW-0175">Coiled coil</keyword>
<comment type="caution">
    <text evidence="3">The sequence shown here is derived from an EMBL/GenBank/DDBJ whole genome shotgun (WGS) entry which is preliminary data.</text>
</comment>
<reference evidence="3 4" key="1">
    <citation type="submission" date="2024-09" db="EMBL/GenBank/DDBJ databases">
        <title>Chromosome-scale assembly of Riccia fluitans.</title>
        <authorList>
            <person name="Paukszto L."/>
            <person name="Sawicki J."/>
            <person name="Karawczyk K."/>
            <person name="Piernik-Szablinska J."/>
            <person name="Szczecinska M."/>
            <person name="Mazdziarz M."/>
        </authorList>
    </citation>
    <scope>NUCLEOTIDE SEQUENCE [LARGE SCALE GENOMIC DNA]</scope>
    <source>
        <strain evidence="3">Rf_01</strain>
        <tissue evidence="3">Aerial parts of the thallus</tissue>
    </source>
</reference>
<evidence type="ECO:0000313" key="3">
    <source>
        <dbReference type="EMBL" id="KAL2633996.1"/>
    </source>
</evidence>
<evidence type="ECO:0000256" key="1">
    <source>
        <dbReference type="SAM" id="Coils"/>
    </source>
</evidence>
<feature type="region of interest" description="Disordered" evidence="2">
    <location>
        <begin position="102"/>
        <end position="124"/>
    </location>
</feature>
<gene>
    <name evidence="3" type="ORF">R1flu_005475</name>
</gene>
<name>A0ABD1YTU1_9MARC</name>
<evidence type="ECO:0000256" key="2">
    <source>
        <dbReference type="SAM" id="MobiDB-lite"/>
    </source>
</evidence>
<accession>A0ABD1YTU1</accession>
<dbReference type="EMBL" id="JBHFFA010000003">
    <property type="protein sequence ID" value="KAL2633996.1"/>
    <property type="molecule type" value="Genomic_DNA"/>
</dbReference>